<dbReference type="InterPro" id="IPR016900">
    <property type="entry name" value="Alg10"/>
</dbReference>
<comment type="function">
    <text evidence="13">Dol-P-Glc:Glc(2)Man(9)GlcNAc(2)-PP-Dol alpha-1,2-glucosyltransferase that operates in the biosynthetic pathway of dolichol-linked oligosaccharides, the glycan precursors employed in protein asparagine (N)-glycosylation. The assembly of dolichol-linked oligosaccharides begins on the cytosolic side of the endoplasmic reticulum membrane and finishes in its lumen. The sequential addition of sugars to dolichol pyrophosphate produces dolichol-linked oligosaccharides containing fourteen sugars, including two GlcNAcs, nine mannoses and three glucoses. Once assembled, the oligosaccharide is transferred from the lipid to nascent proteins by oligosaccharyltransferases. In the lumen of the endoplasmic reticulum, adds the third and last glucose residue from dolichyl phosphate glucose (Dol-P-Glc) onto the lipid-linked oligosaccharide intermediate Glc(2)Man(9)GlcNAc(2)-PP-Dol to produce Glc(3)Man(9)GlcNAc(2)-PP-Dol.</text>
</comment>
<sequence length="573" mass="65377">MFSSLGVGVFTIVTLCLLVIVSVWLRLVNTTVQDPYLDEVFHYHQAKLFLQNNFREWNPKITTPPGLYILTYVHASLGRILLGSSTVAVTSLRHLNYDIGVFCLPYLLGKILPRLADELDKKYRLASFRSKTKDGLPKIALGHTVLNICLFPPLFFFYALYYTDVSSTLSVLCVYYCHLRGHRKSLVFAGLVSLWFRQTNIFWTAIFMGGLDLVRSLQKGRRGFEYEASPTFLDVILGSWRHTCIYDESVHQALFSDYAKSAISVAIAILSSPWVALRIIMPYIILLTAFGSFVIWNGSVVLGDKENHVASIHLAQMLYIWPFITFFSLPMLWPWLVNGIVPQQLLPRQLRFHKVRCHRTAIVVGFGFLGVSLGIVHYNTIVHPFTLADNRHYMFYIFRILLSKSLLKYLVVPVYGYCALAAIAALGGLESTQDFSIQKELDGVDTKQGEQALNTRDKPPNITPQGKSVTFVLVWLLTTALCLVTAPLVEPRYSILAWLFWRLQLPVLQPLALSQKGSNVRNDAKALWNSAYDHRLILETAWFMFINVVTGYMFLYKGFEWPQEPGNVQRFMW</sequence>
<keyword evidence="9" id="KW-0256">Endoplasmic reticulum</keyword>
<keyword evidence="7" id="KW-0808">Transferase</keyword>
<feature type="transmembrane region" description="Helical" evidence="15">
    <location>
        <begin position="139"/>
        <end position="161"/>
    </location>
</feature>
<evidence type="ECO:0000256" key="5">
    <source>
        <dbReference type="ARBA" id="ARBA00018512"/>
    </source>
</evidence>
<dbReference type="PIRSF" id="PIRSF028810">
    <property type="entry name" value="Alpha1_2_glucosyltferase_Alg10"/>
    <property type="match status" value="1"/>
</dbReference>
<evidence type="ECO:0000256" key="13">
    <source>
        <dbReference type="ARBA" id="ARBA00044727"/>
    </source>
</evidence>
<comment type="pathway">
    <text evidence="2">Protein modification; protein glycosylation.</text>
</comment>
<gene>
    <name evidence="16" type="primary">ALG10</name>
    <name evidence="16" type="ORF">HETSPECPRED_009846</name>
</gene>
<evidence type="ECO:0000256" key="6">
    <source>
        <dbReference type="ARBA" id="ARBA00022676"/>
    </source>
</evidence>
<keyword evidence="10 15" id="KW-1133">Transmembrane helix</keyword>
<feature type="transmembrane region" description="Helical" evidence="15">
    <location>
        <begin position="406"/>
        <end position="429"/>
    </location>
</feature>
<keyword evidence="6" id="KW-0328">Glycosyltransferase</keyword>
<evidence type="ECO:0000256" key="7">
    <source>
        <dbReference type="ARBA" id="ARBA00022679"/>
    </source>
</evidence>
<evidence type="ECO:0000256" key="11">
    <source>
        <dbReference type="ARBA" id="ARBA00023136"/>
    </source>
</evidence>
<dbReference type="GO" id="GO:0006488">
    <property type="term" value="P:dolichol-linked oligosaccharide biosynthetic process"/>
    <property type="evidence" value="ECO:0007669"/>
    <property type="project" value="InterPro"/>
</dbReference>
<dbReference type="GO" id="GO:0106073">
    <property type="term" value="F:dolichyl pyrophosphate Glc2Man9GlcNAc2 alpha-1,2-glucosyltransferase activity"/>
    <property type="evidence" value="ECO:0007669"/>
    <property type="project" value="UniProtKB-EC"/>
</dbReference>
<protein>
    <recommendedName>
        <fullName evidence="5">Dol-P-Glc:Glc(2)Man(9)GlcNAc(2)-PP-Dol alpha-1,2-glucosyltransferase</fullName>
        <ecNumber evidence="4">2.4.1.256</ecNumber>
    </recommendedName>
    <alternativeName>
        <fullName evidence="12">Asparagine-linked glycosylation protein 10</fullName>
    </alternativeName>
</protein>
<dbReference type="EMBL" id="CAJPDS010000084">
    <property type="protein sequence ID" value="CAF9935616.1"/>
    <property type="molecule type" value="Genomic_DNA"/>
</dbReference>
<comment type="caution">
    <text evidence="16">The sequence shown here is derived from an EMBL/GenBank/DDBJ whole genome shotgun (WGS) entry which is preliminary data.</text>
</comment>
<evidence type="ECO:0000256" key="1">
    <source>
        <dbReference type="ARBA" id="ARBA00004477"/>
    </source>
</evidence>
<accession>A0A8H3G9U5</accession>
<evidence type="ECO:0000313" key="16">
    <source>
        <dbReference type="EMBL" id="CAF9935616.1"/>
    </source>
</evidence>
<evidence type="ECO:0000256" key="15">
    <source>
        <dbReference type="SAM" id="Phobius"/>
    </source>
</evidence>
<dbReference type="PANTHER" id="PTHR12989:SF10">
    <property type="entry name" value="DOL-P-GLC:GLC(2)MAN(9)GLCNAC(2)-PP-DOL ALPHA-1,2-GLUCOSYLTRANSFERASE-RELATED"/>
    <property type="match status" value="1"/>
</dbReference>
<feature type="transmembrane region" description="Helical" evidence="15">
    <location>
        <begin position="362"/>
        <end position="386"/>
    </location>
</feature>
<keyword evidence="8 15" id="KW-0812">Transmembrane</keyword>
<dbReference type="PANTHER" id="PTHR12989">
    <property type="entry name" value="ALPHA-1,2-GLUCOSYLTRANSFERASE ALG10"/>
    <property type="match status" value="1"/>
</dbReference>
<keyword evidence="11 15" id="KW-0472">Membrane</keyword>
<proteinExistence type="inferred from homology"/>
<evidence type="ECO:0000256" key="9">
    <source>
        <dbReference type="ARBA" id="ARBA00022824"/>
    </source>
</evidence>
<evidence type="ECO:0000256" key="4">
    <source>
        <dbReference type="ARBA" id="ARBA00011967"/>
    </source>
</evidence>
<comment type="subcellular location">
    <subcellularLocation>
        <location evidence="1">Endoplasmic reticulum membrane</location>
        <topology evidence="1">Multi-pass membrane protein</topology>
    </subcellularLocation>
</comment>
<feature type="transmembrane region" description="Helical" evidence="15">
    <location>
        <begin position="280"/>
        <end position="299"/>
    </location>
</feature>
<evidence type="ECO:0000256" key="12">
    <source>
        <dbReference type="ARBA" id="ARBA00032069"/>
    </source>
</evidence>
<reference evidence="16" key="1">
    <citation type="submission" date="2021-03" db="EMBL/GenBank/DDBJ databases">
        <authorList>
            <person name="Tagirdzhanova G."/>
        </authorList>
    </citation>
    <scope>NUCLEOTIDE SEQUENCE</scope>
</reference>
<feature type="transmembrane region" description="Helical" evidence="15">
    <location>
        <begin position="6"/>
        <end position="25"/>
    </location>
</feature>
<evidence type="ECO:0000256" key="14">
    <source>
        <dbReference type="ARBA" id="ARBA00048064"/>
    </source>
</evidence>
<organism evidence="16 17">
    <name type="scientific">Heterodermia speciosa</name>
    <dbReference type="NCBI Taxonomy" id="116794"/>
    <lineage>
        <taxon>Eukaryota</taxon>
        <taxon>Fungi</taxon>
        <taxon>Dikarya</taxon>
        <taxon>Ascomycota</taxon>
        <taxon>Pezizomycotina</taxon>
        <taxon>Lecanoromycetes</taxon>
        <taxon>OSLEUM clade</taxon>
        <taxon>Lecanoromycetidae</taxon>
        <taxon>Caliciales</taxon>
        <taxon>Physciaceae</taxon>
        <taxon>Heterodermia</taxon>
    </lineage>
</organism>
<dbReference type="GO" id="GO:0005789">
    <property type="term" value="C:endoplasmic reticulum membrane"/>
    <property type="evidence" value="ECO:0007669"/>
    <property type="project" value="UniProtKB-SubCell"/>
</dbReference>
<dbReference type="UniPathway" id="UPA00378"/>
<comment type="similarity">
    <text evidence="3">Belongs to the ALG10 glucosyltransferase family.</text>
</comment>
<evidence type="ECO:0000256" key="10">
    <source>
        <dbReference type="ARBA" id="ARBA00022989"/>
    </source>
</evidence>
<evidence type="ECO:0000256" key="2">
    <source>
        <dbReference type="ARBA" id="ARBA00004922"/>
    </source>
</evidence>
<evidence type="ECO:0000313" key="17">
    <source>
        <dbReference type="Proteomes" id="UP000664521"/>
    </source>
</evidence>
<dbReference type="Pfam" id="PF04922">
    <property type="entry name" value="DIE2_ALG10"/>
    <property type="match status" value="1"/>
</dbReference>
<dbReference type="OrthoDB" id="4769at2759"/>
<feature type="transmembrane region" description="Helical" evidence="15">
    <location>
        <begin position="468"/>
        <end position="489"/>
    </location>
</feature>
<dbReference type="Proteomes" id="UP000664521">
    <property type="component" value="Unassembled WGS sequence"/>
</dbReference>
<name>A0A8H3G9U5_9LECA</name>
<evidence type="ECO:0000256" key="8">
    <source>
        <dbReference type="ARBA" id="ARBA00022692"/>
    </source>
</evidence>
<feature type="transmembrane region" description="Helical" evidence="15">
    <location>
        <begin position="536"/>
        <end position="555"/>
    </location>
</feature>
<dbReference type="EC" id="2.4.1.256" evidence="4"/>
<comment type="catalytic activity">
    <reaction evidence="14">
        <text>an alpha-D-Glc-(1-&gt;3)-alpha-D-Glc-(1-&gt;3)-alpha-D-Man-(1-&gt;2)-alpha-D-Man-(1-&gt;2)-alpha-D-Man-(1-&gt;3)-[alpha-D-Man-(1-&gt;2)-alpha-D-Man-(1-&gt;3)-[alpha-D-Man-(1-&gt;2)-alpha-D-Man-(1-&gt;6)]-alpha-D-Man-(1-&gt;6)]-beta-D-Man-(1-&gt;4)-beta-D-GlcNAc-(1-&gt;4)-alpha-D-GlcNAc-diphospho-di-trans,poly-cis-dolichol + a di-trans,poly-cis-dolichyl beta-D-glucosyl phosphate = a alpha-D-Glc-(1-&gt;2)-alpha-D-Glc-(1-&gt;3)-alpha-D-Glc-(1-&gt;3)-alpha-D-Man-(1-&gt;2)-alpha-D-Man-(1-&gt;2)-alpha-D-Man-(1-&gt;3)-[alpha-D-Man-(1-&gt;2)-alpha-D-Man-(1-&gt;3)-[alpha-D-Man-(1-&gt;2)-alpha-D-Man-(1-&gt;6)]-alpha-D-Man-(1-&gt;6)]-beta-D-Man-(1-&gt;4)-beta-D-GlcNAc-(1-&gt;4)-alpha-D-GlcNAc-diphospho-di-trans,poly-cis-dolichol + a di-trans,poly-cis-dolichyl phosphate + H(+)</text>
        <dbReference type="Rhea" id="RHEA:29543"/>
        <dbReference type="Rhea" id="RHEA-COMP:19498"/>
        <dbReference type="Rhea" id="RHEA-COMP:19502"/>
        <dbReference type="Rhea" id="RHEA-COMP:19512"/>
        <dbReference type="Rhea" id="RHEA-COMP:19522"/>
        <dbReference type="ChEBI" id="CHEBI:15378"/>
        <dbReference type="ChEBI" id="CHEBI:57525"/>
        <dbReference type="ChEBI" id="CHEBI:57683"/>
        <dbReference type="ChEBI" id="CHEBI:132522"/>
        <dbReference type="ChEBI" id="CHEBI:132523"/>
        <dbReference type="EC" id="2.4.1.256"/>
    </reaction>
    <physiologicalReaction direction="left-to-right" evidence="14">
        <dbReference type="Rhea" id="RHEA:29544"/>
    </physiologicalReaction>
</comment>
<keyword evidence="17" id="KW-1185">Reference proteome</keyword>
<dbReference type="AlphaFoldDB" id="A0A8H3G9U5"/>
<evidence type="ECO:0000256" key="3">
    <source>
        <dbReference type="ARBA" id="ARBA00010600"/>
    </source>
</evidence>
<feature type="transmembrane region" description="Helical" evidence="15">
    <location>
        <begin position="319"/>
        <end position="341"/>
    </location>
</feature>
<feature type="transmembrane region" description="Helical" evidence="15">
    <location>
        <begin position="194"/>
        <end position="214"/>
    </location>
</feature>